<dbReference type="InterPro" id="IPR043917">
    <property type="entry name" value="DUF5753"/>
</dbReference>
<dbReference type="CDD" id="cd00093">
    <property type="entry name" value="HTH_XRE"/>
    <property type="match status" value="1"/>
</dbReference>
<dbReference type="EMBL" id="JBIRUQ010000001">
    <property type="protein sequence ID" value="MFI1459262.1"/>
    <property type="molecule type" value="Genomic_DNA"/>
</dbReference>
<keyword evidence="3" id="KW-1185">Reference proteome</keyword>
<feature type="domain" description="HTH cro/C1-type" evidence="1">
    <location>
        <begin position="21"/>
        <end position="55"/>
    </location>
</feature>
<protein>
    <submittedName>
        <fullName evidence="2">Helix-turn-helix domain-containing protein</fullName>
    </submittedName>
</protein>
<dbReference type="SUPFAM" id="SSF47413">
    <property type="entry name" value="lambda repressor-like DNA-binding domains"/>
    <property type="match status" value="1"/>
</dbReference>
<dbReference type="Pfam" id="PF13560">
    <property type="entry name" value="HTH_31"/>
    <property type="match status" value="1"/>
</dbReference>
<proteinExistence type="predicted"/>
<evidence type="ECO:0000313" key="2">
    <source>
        <dbReference type="EMBL" id="MFI1459262.1"/>
    </source>
</evidence>
<dbReference type="GeneID" id="93506469"/>
<reference evidence="2 3" key="1">
    <citation type="submission" date="2024-10" db="EMBL/GenBank/DDBJ databases">
        <title>The Natural Products Discovery Center: Release of the First 8490 Sequenced Strains for Exploring Actinobacteria Biosynthetic Diversity.</title>
        <authorList>
            <person name="Kalkreuter E."/>
            <person name="Kautsar S.A."/>
            <person name="Yang D."/>
            <person name="Bader C.D."/>
            <person name="Teijaro C.N."/>
            <person name="Fluegel L."/>
            <person name="Davis C.M."/>
            <person name="Simpson J.R."/>
            <person name="Lauterbach L."/>
            <person name="Steele A.D."/>
            <person name="Gui C."/>
            <person name="Meng S."/>
            <person name="Li G."/>
            <person name="Viehrig K."/>
            <person name="Ye F."/>
            <person name="Su P."/>
            <person name="Kiefer A.F."/>
            <person name="Nichols A."/>
            <person name="Cepeda A.J."/>
            <person name="Yan W."/>
            <person name="Fan B."/>
            <person name="Jiang Y."/>
            <person name="Adhikari A."/>
            <person name="Zheng C.-J."/>
            <person name="Schuster L."/>
            <person name="Cowan T.M."/>
            <person name="Smanski M.J."/>
            <person name="Chevrette M.G."/>
            <person name="De Carvalho L.P.S."/>
            <person name="Shen B."/>
        </authorList>
    </citation>
    <scope>NUCLEOTIDE SEQUENCE [LARGE SCALE GENOMIC DNA]</scope>
    <source>
        <strain evidence="2 3">NPDC020568</strain>
    </source>
</reference>
<sequence length="292" mass="33714">MPSKADLSGTTLPRRQLGRALRDARHALGSTLDQVARETEFSRATLSRIELGQYEKIKVREVEYLCRYYCLAQERTEYLMRVAAESNTKVWWQNYRHFLHEGFSSYLELESYATEFRFFQPLLTPGLLQTPDYAKAIYRASAPDAPESEVGQWVEMRIQRRARLVQRRWKVDLEFLLHEGALHTVVGSNRIMAAQCRHMADTSTHENIVVRIVPFSAGLPTGHVIPPFIVLDFPDSEPSVVHTEGAIGSMTFEDNDDVERFRTLYDTLRSAALDEVSSRDRIRKIARRYEQS</sequence>
<evidence type="ECO:0000313" key="3">
    <source>
        <dbReference type="Proteomes" id="UP001611263"/>
    </source>
</evidence>
<name>A0ABW7TGA6_9NOCA</name>
<dbReference type="InterPro" id="IPR001387">
    <property type="entry name" value="Cro/C1-type_HTH"/>
</dbReference>
<dbReference type="PROSITE" id="PS50943">
    <property type="entry name" value="HTH_CROC1"/>
    <property type="match status" value="1"/>
</dbReference>
<dbReference type="InterPro" id="IPR010982">
    <property type="entry name" value="Lambda_DNA-bd_dom_sf"/>
</dbReference>
<dbReference type="SMART" id="SM00530">
    <property type="entry name" value="HTH_XRE"/>
    <property type="match status" value="1"/>
</dbReference>
<organism evidence="2 3">
    <name type="scientific">Nocardia carnea</name>
    <dbReference type="NCBI Taxonomy" id="37328"/>
    <lineage>
        <taxon>Bacteria</taxon>
        <taxon>Bacillati</taxon>
        <taxon>Actinomycetota</taxon>
        <taxon>Actinomycetes</taxon>
        <taxon>Mycobacteriales</taxon>
        <taxon>Nocardiaceae</taxon>
        <taxon>Nocardia</taxon>
    </lineage>
</organism>
<evidence type="ECO:0000259" key="1">
    <source>
        <dbReference type="PROSITE" id="PS50943"/>
    </source>
</evidence>
<dbReference type="Pfam" id="PF19054">
    <property type="entry name" value="DUF5753"/>
    <property type="match status" value="1"/>
</dbReference>
<dbReference type="RefSeq" id="WP_033241195.1">
    <property type="nucleotide sequence ID" value="NZ_JBIRUQ010000001.1"/>
</dbReference>
<comment type="caution">
    <text evidence="2">The sequence shown here is derived from an EMBL/GenBank/DDBJ whole genome shotgun (WGS) entry which is preliminary data.</text>
</comment>
<dbReference type="Gene3D" id="1.10.260.40">
    <property type="entry name" value="lambda repressor-like DNA-binding domains"/>
    <property type="match status" value="1"/>
</dbReference>
<accession>A0ABW7TGA6</accession>
<gene>
    <name evidence="2" type="ORF">ACH4WX_00920</name>
</gene>
<dbReference type="Proteomes" id="UP001611263">
    <property type="component" value="Unassembled WGS sequence"/>
</dbReference>